<feature type="non-terminal residue" evidence="1">
    <location>
        <position position="156"/>
    </location>
</feature>
<sequence>MFSTILRTFGTVATKSVTRQIPRVPAVRAFSVLGPRLGDVGPNFFGPGAKSGTVPTDAEQATGLERLELLAALEGKELFETKPLSIKNYGTKKDPIMVKSVDPIRYVGCTGYPVDSHELLWITVDKSHEVDRCPECGQAFKLNFVGTEGHGHGHDH</sequence>
<organism evidence="1 2">
    <name type="scientific">Cetraspora pellucida</name>
    <dbReference type="NCBI Taxonomy" id="1433469"/>
    <lineage>
        <taxon>Eukaryota</taxon>
        <taxon>Fungi</taxon>
        <taxon>Fungi incertae sedis</taxon>
        <taxon>Mucoromycota</taxon>
        <taxon>Glomeromycotina</taxon>
        <taxon>Glomeromycetes</taxon>
        <taxon>Diversisporales</taxon>
        <taxon>Gigasporaceae</taxon>
        <taxon>Cetraspora</taxon>
    </lineage>
</organism>
<dbReference type="Proteomes" id="UP000789366">
    <property type="component" value="Unassembled WGS sequence"/>
</dbReference>
<reference evidence="1" key="1">
    <citation type="submission" date="2021-06" db="EMBL/GenBank/DDBJ databases">
        <authorList>
            <person name="Kallberg Y."/>
            <person name="Tangrot J."/>
            <person name="Rosling A."/>
        </authorList>
    </citation>
    <scope>NUCLEOTIDE SEQUENCE</scope>
    <source>
        <strain evidence="1">28 12/20/2015</strain>
    </source>
</reference>
<name>A0ACA9PG27_9GLOM</name>
<keyword evidence="2" id="KW-1185">Reference proteome</keyword>
<proteinExistence type="predicted"/>
<dbReference type="EMBL" id="CAJVPW010025124">
    <property type="protein sequence ID" value="CAG8707523.1"/>
    <property type="molecule type" value="Genomic_DNA"/>
</dbReference>
<evidence type="ECO:0000313" key="2">
    <source>
        <dbReference type="Proteomes" id="UP000789366"/>
    </source>
</evidence>
<protein>
    <submittedName>
        <fullName evidence="1">6633_t:CDS:1</fullName>
    </submittedName>
</protein>
<comment type="caution">
    <text evidence="1">The sequence shown here is derived from an EMBL/GenBank/DDBJ whole genome shotgun (WGS) entry which is preliminary data.</text>
</comment>
<gene>
    <name evidence="1" type="ORF">SPELUC_LOCUS11616</name>
</gene>
<evidence type="ECO:0000313" key="1">
    <source>
        <dbReference type="EMBL" id="CAG8707523.1"/>
    </source>
</evidence>
<accession>A0ACA9PG27</accession>